<protein>
    <submittedName>
        <fullName evidence="2">Uncharacterized protein</fullName>
    </submittedName>
</protein>
<feature type="non-terminal residue" evidence="2">
    <location>
        <position position="1"/>
    </location>
</feature>
<dbReference type="EMBL" id="CADCWL010000238">
    <property type="protein sequence ID" value="CAA9582943.1"/>
    <property type="molecule type" value="Genomic_DNA"/>
</dbReference>
<dbReference type="AlphaFoldDB" id="A0A6J4VMA9"/>
<evidence type="ECO:0000256" key="1">
    <source>
        <dbReference type="SAM" id="MobiDB-lite"/>
    </source>
</evidence>
<accession>A0A6J4VMA9</accession>
<reference evidence="2" key="1">
    <citation type="submission" date="2020-02" db="EMBL/GenBank/DDBJ databases">
        <authorList>
            <person name="Meier V. D."/>
        </authorList>
    </citation>
    <scope>NUCLEOTIDE SEQUENCE</scope>
    <source>
        <strain evidence="2">AVDCRST_MAG19</strain>
    </source>
</reference>
<sequence>LGEPAVTFVSVVAYERVAGTPLPANREPVRLTGTTDVDEAPRLGLVR</sequence>
<gene>
    <name evidence="2" type="ORF">AVDCRST_MAG19-4216</name>
</gene>
<proteinExistence type="predicted"/>
<name>A0A6J4VMA9_9BACT</name>
<evidence type="ECO:0000313" key="2">
    <source>
        <dbReference type="EMBL" id="CAA9582943.1"/>
    </source>
</evidence>
<feature type="region of interest" description="Disordered" evidence="1">
    <location>
        <begin position="22"/>
        <end position="47"/>
    </location>
</feature>
<organism evidence="2">
    <name type="scientific">uncultured Thermomicrobiales bacterium</name>
    <dbReference type="NCBI Taxonomy" id="1645740"/>
    <lineage>
        <taxon>Bacteria</taxon>
        <taxon>Pseudomonadati</taxon>
        <taxon>Thermomicrobiota</taxon>
        <taxon>Thermomicrobia</taxon>
        <taxon>Thermomicrobiales</taxon>
        <taxon>environmental samples</taxon>
    </lineage>
</organism>